<comment type="function">
    <text evidence="6">Catalyzes the 2'-O-methylation of the ribose of cytidine 1402 (C1402) in 16S rRNA.</text>
</comment>
<dbReference type="EC" id="2.1.1.198" evidence="6"/>
<keyword evidence="3 6" id="KW-0489">Methyltransferase</keyword>
<accession>A0ABS7CTN9</accession>
<comment type="catalytic activity">
    <reaction evidence="6">
        <text>cytidine(1402) in 16S rRNA + S-adenosyl-L-methionine = 2'-O-methylcytidine(1402) in 16S rRNA + S-adenosyl-L-homocysteine + H(+)</text>
        <dbReference type="Rhea" id="RHEA:42924"/>
        <dbReference type="Rhea" id="RHEA-COMP:10285"/>
        <dbReference type="Rhea" id="RHEA-COMP:10286"/>
        <dbReference type="ChEBI" id="CHEBI:15378"/>
        <dbReference type="ChEBI" id="CHEBI:57856"/>
        <dbReference type="ChEBI" id="CHEBI:59789"/>
        <dbReference type="ChEBI" id="CHEBI:74495"/>
        <dbReference type="ChEBI" id="CHEBI:82748"/>
        <dbReference type="EC" id="2.1.1.198"/>
    </reaction>
</comment>
<proteinExistence type="inferred from homology"/>
<sequence>MQEPEKTNLYLVPTPIGNLEDITLRAIRVLKEVDVILAEDTRTSGKLLQHLGIEKRMHSHHLHNEHKATTHLVDRMKTGEVMALISDAGTPGISDPGFYLVRECLKNDLKVECLPGATAFVPALVKSGFTTDRFTFEGFLPIKKGRQTRLQSLANEERTMIFYESPHRLLKTLTQFKEYFGGERMVSVSREISKMFEETINGTLDELIHIFTTKAIKGEFVIVLSGEKAGKASSAE</sequence>
<dbReference type="Pfam" id="PF00590">
    <property type="entry name" value="TP_methylase"/>
    <property type="match status" value="1"/>
</dbReference>
<dbReference type="GO" id="GO:0008168">
    <property type="term" value="F:methyltransferase activity"/>
    <property type="evidence" value="ECO:0007669"/>
    <property type="project" value="UniProtKB-KW"/>
</dbReference>
<evidence type="ECO:0000259" key="7">
    <source>
        <dbReference type="Pfam" id="PF00590"/>
    </source>
</evidence>
<keyword evidence="5 6" id="KW-0949">S-adenosyl-L-methionine</keyword>
<evidence type="ECO:0000313" key="9">
    <source>
        <dbReference type="Proteomes" id="UP000813018"/>
    </source>
</evidence>
<keyword evidence="4 6" id="KW-0808">Transferase</keyword>
<dbReference type="CDD" id="cd11648">
    <property type="entry name" value="RsmI"/>
    <property type="match status" value="1"/>
</dbReference>
<keyword evidence="9" id="KW-1185">Reference proteome</keyword>
<evidence type="ECO:0000256" key="6">
    <source>
        <dbReference type="HAMAP-Rule" id="MF_01877"/>
    </source>
</evidence>
<evidence type="ECO:0000256" key="5">
    <source>
        <dbReference type="ARBA" id="ARBA00022691"/>
    </source>
</evidence>
<organism evidence="8 9">
    <name type="scientific">Pontibacter aydingkolensis</name>
    <dbReference type="NCBI Taxonomy" id="1911536"/>
    <lineage>
        <taxon>Bacteria</taxon>
        <taxon>Pseudomonadati</taxon>
        <taxon>Bacteroidota</taxon>
        <taxon>Cytophagia</taxon>
        <taxon>Cytophagales</taxon>
        <taxon>Hymenobacteraceae</taxon>
        <taxon>Pontibacter</taxon>
    </lineage>
</organism>
<comment type="caution">
    <text evidence="8">The sequence shown here is derived from an EMBL/GenBank/DDBJ whole genome shotgun (WGS) entry which is preliminary data.</text>
</comment>
<evidence type="ECO:0000313" key="8">
    <source>
        <dbReference type="EMBL" id="MBW7467145.1"/>
    </source>
</evidence>
<dbReference type="InterPro" id="IPR008189">
    <property type="entry name" value="rRNA_ssu_MeTfrase_I"/>
</dbReference>
<dbReference type="PANTHER" id="PTHR46111">
    <property type="entry name" value="RIBOSOMAL RNA SMALL SUBUNIT METHYLTRANSFERASE I"/>
    <property type="match status" value="1"/>
</dbReference>
<dbReference type="InterPro" id="IPR035996">
    <property type="entry name" value="4pyrrol_Methylase_sf"/>
</dbReference>
<gene>
    <name evidence="6 8" type="primary">rsmI</name>
    <name evidence="8" type="ORF">K0O23_08690</name>
</gene>
<evidence type="ECO:0000256" key="2">
    <source>
        <dbReference type="ARBA" id="ARBA00022552"/>
    </source>
</evidence>
<comment type="subcellular location">
    <subcellularLocation>
        <location evidence="6">Cytoplasm</location>
    </subcellularLocation>
</comment>
<dbReference type="NCBIfam" id="TIGR00096">
    <property type="entry name" value="16S rRNA (cytidine(1402)-2'-O)-methyltransferase"/>
    <property type="match status" value="1"/>
</dbReference>
<feature type="domain" description="Tetrapyrrole methylase" evidence="7">
    <location>
        <begin position="9"/>
        <end position="207"/>
    </location>
</feature>
<dbReference type="InterPro" id="IPR014776">
    <property type="entry name" value="4pyrrole_Mease_sub2"/>
</dbReference>
<dbReference type="EMBL" id="JAHYXK010000005">
    <property type="protein sequence ID" value="MBW7467145.1"/>
    <property type="molecule type" value="Genomic_DNA"/>
</dbReference>
<dbReference type="GO" id="GO:0032259">
    <property type="term" value="P:methylation"/>
    <property type="evidence" value="ECO:0007669"/>
    <property type="project" value="UniProtKB-KW"/>
</dbReference>
<name>A0ABS7CTN9_9BACT</name>
<keyword evidence="1 6" id="KW-0963">Cytoplasm</keyword>
<dbReference type="InterPro" id="IPR018063">
    <property type="entry name" value="SAM_MeTrfase_RsmI_CS"/>
</dbReference>
<dbReference type="Gene3D" id="3.30.950.10">
    <property type="entry name" value="Methyltransferase, Cobalt-precorrin-4 Transmethylase, Domain 2"/>
    <property type="match status" value="1"/>
</dbReference>
<dbReference type="PANTHER" id="PTHR46111:SF1">
    <property type="entry name" value="RIBOSOMAL RNA SMALL SUBUNIT METHYLTRANSFERASE I"/>
    <property type="match status" value="1"/>
</dbReference>
<dbReference type="HAMAP" id="MF_01877">
    <property type="entry name" value="16SrRNA_methyltr_I"/>
    <property type="match status" value="1"/>
</dbReference>
<evidence type="ECO:0000256" key="4">
    <source>
        <dbReference type="ARBA" id="ARBA00022679"/>
    </source>
</evidence>
<dbReference type="RefSeq" id="WP_219877022.1">
    <property type="nucleotide sequence ID" value="NZ_JAHYXK010000005.1"/>
</dbReference>
<dbReference type="PROSITE" id="PS01296">
    <property type="entry name" value="RSMI"/>
    <property type="match status" value="1"/>
</dbReference>
<dbReference type="SUPFAM" id="SSF53790">
    <property type="entry name" value="Tetrapyrrole methylase"/>
    <property type="match status" value="1"/>
</dbReference>
<evidence type="ECO:0000256" key="3">
    <source>
        <dbReference type="ARBA" id="ARBA00022603"/>
    </source>
</evidence>
<dbReference type="InterPro" id="IPR000878">
    <property type="entry name" value="4pyrrol_Mease"/>
</dbReference>
<dbReference type="PIRSF" id="PIRSF005917">
    <property type="entry name" value="MTase_YraL"/>
    <property type="match status" value="1"/>
</dbReference>
<dbReference type="Proteomes" id="UP000813018">
    <property type="component" value="Unassembled WGS sequence"/>
</dbReference>
<evidence type="ECO:0000256" key="1">
    <source>
        <dbReference type="ARBA" id="ARBA00022490"/>
    </source>
</evidence>
<protein>
    <recommendedName>
        <fullName evidence="6">Ribosomal RNA small subunit methyltransferase I</fullName>
        <ecNumber evidence="6">2.1.1.198</ecNumber>
    </recommendedName>
    <alternativeName>
        <fullName evidence="6">16S rRNA 2'-O-ribose C1402 methyltransferase</fullName>
    </alternativeName>
    <alternativeName>
        <fullName evidence="6">rRNA (cytidine-2'-O-)-methyltransferase RsmI</fullName>
    </alternativeName>
</protein>
<reference evidence="8 9" key="1">
    <citation type="journal article" date="2016" name="Int. J. Syst. Evol. Microbiol.">
        <title>Pontibacter aydingkolensis sp. nov., isolated from soil of a salt lake.</title>
        <authorList>
            <person name="Osman G."/>
            <person name="Zhang T."/>
            <person name="Lou K."/>
            <person name="Gao Y."/>
            <person name="Chang W."/>
            <person name="Lin Q."/>
            <person name="Yang H.M."/>
            <person name="Huo X.D."/>
            <person name="Wang N."/>
        </authorList>
    </citation>
    <scope>NUCLEOTIDE SEQUENCE [LARGE SCALE GENOMIC DNA]</scope>
    <source>
        <strain evidence="8 9">KACC 19255</strain>
    </source>
</reference>
<keyword evidence="2 6" id="KW-0698">rRNA processing</keyword>
<dbReference type="InterPro" id="IPR014777">
    <property type="entry name" value="4pyrrole_Mease_sub1"/>
</dbReference>
<comment type="similarity">
    <text evidence="6">Belongs to the methyltransferase superfamily. RsmI family.</text>
</comment>
<dbReference type="Gene3D" id="3.40.1010.10">
    <property type="entry name" value="Cobalt-precorrin-4 Transmethylase, Domain 1"/>
    <property type="match status" value="1"/>
</dbReference>